<reference evidence="2 3" key="1">
    <citation type="submission" date="2024-01" db="EMBL/GenBank/DDBJ databases">
        <title>Genome assemblies of Stephania.</title>
        <authorList>
            <person name="Yang L."/>
        </authorList>
    </citation>
    <scope>NUCLEOTIDE SEQUENCE [LARGE SCALE GENOMIC DNA]</scope>
    <source>
        <strain evidence="2">YNDBR</strain>
        <tissue evidence="2">Leaf</tissue>
    </source>
</reference>
<evidence type="ECO:0000259" key="1">
    <source>
        <dbReference type="Pfam" id="PF12776"/>
    </source>
</evidence>
<evidence type="ECO:0000313" key="3">
    <source>
        <dbReference type="Proteomes" id="UP001420932"/>
    </source>
</evidence>
<comment type="caution">
    <text evidence="2">The sequence shown here is derived from an EMBL/GenBank/DDBJ whole genome shotgun (WGS) entry which is preliminary data.</text>
</comment>
<dbReference type="Proteomes" id="UP001420932">
    <property type="component" value="Unassembled WGS sequence"/>
</dbReference>
<protein>
    <recommendedName>
        <fullName evidence="1">Myb/SANT-like domain-containing protein</fullName>
    </recommendedName>
</protein>
<dbReference type="Pfam" id="PF12776">
    <property type="entry name" value="Myb_DNA-bind_3"/>
    <property type="match status" value="1"/>
</dbReference>
<keyword evidence="3" id="KW-1185">Reference proteome</keyword>
<sequence length="73" mass="8312">MLEIILEEYGFGNASGNSWRPKVYTRVCLELLKKSKQQVHPANVKARIKILKANYFSARKVISQTGFGWDPDA</sequence>
<accession>A0AAP0PJS6</accession>
<dbReference type="AlphaFoldDB" id="A0AAP0PJS6"/>
<dbReference type="EMBL" id="JBBNAF010000005">
    <property type="protein sequence ID" value="KAK9143381.1"/>
    <property type="molecule type" value="Genomic_DNA"/>
</dbReference>
<dbReference type="InterPro" id="IPR024752">
    <property type="entry name" value="Myb/SANT-like_dom"/>
</dbReference>
<feature type="domain" description="Myb/SANT-like" evidence="1">
    <location>
        <begin position="2"/>
        <end position="72"/>
    </location>
</feature>
<gene>
    <name evidence="2" type="ORF">Syun_012781</name>
</gene>
<organism evidence="2 3">
    <name type="scientific">Stephania yunnanensis</name>
    <dbReference type="NCBI Taxonomy" id="152371"/>
    <lineage>
        <taxon>Eukaryota</taxon>
        <taxon>Viridiplantae</taxon>
        <taxon>Streptophyta</taxon>
        <taxon>Embryophyta</taxon>
        <taxon>Tracheophyta</taxon>
        <taxon>Spermatophyta</taxon>
        <taxon>Magnoliopsida</taxon>
        <taxon>Ranunculales</taxon>
        <taxon>Menispermaceae</taxon>
        <taxon>Menispermoideae</taxon>
        <taxon>Cissampelideae</taxon>
        <taxon>Stephania</taxon>
    </lineage>
</organism>
<evidence type="ECO:0000313" key="2">
    <source>
        <dbReference type="EMBL" id="KAK9143381.1"/>
    </source>
</evidence>
<name>A0AAP0PJS6_9MAGN</name>
<proteinExistence type="predicted"/>